<dbReference type="AlphaFoldDB" id="A0A7W9G5X8"/>
<dbReference type="SUPFAM" id="SSF49785">
    <property type="entry name" value="Galactose-binding domain-like"/>
    <property type="match status" value="1"/>
</dbReference>
<name>A0A7W9G5X8_9ACTN</name>
<dbReference type="NCBIfam" id="TIGR00976">
    <property type="entry name" value="CocE_NonD"/>
    <property type="match status" value="1"/>
</dbReference>
<proteinExistence type="predicted"/>
<dbReference type="InterPro" id="IPR005674">
    <property type="entry name" value="CocE/Ser_esterase"/>
</dbReference>
<dbReference type="GO" id="GO:0008239">
    <property type="term" value="F:dipeptidyl-peptidase activity"/>
    <property type="evidence" value="ECO:0007669"/>
    <property type="project" value="InterPro"/>
</dbReference>
<keyword evidence="2" id="KW-0378">Hydrolase</keyword>
<sequence>MKEARQRDNRDIEARPDVLVYTGAPLSRHLDLVGPVSATVRVRTDTGHADLFVRLCDVDAAGVSRNVTDGILRLPPGSEGVVAAEIELHPTGYRFMRGHRLRVQVAGGAFPRFARNHGTGEPVGQAVRTRPTRFEIFLDGSWLMLPVLGAS</sequence>
<dbReference type="EMBL" id="JACHMB010000001">
    <property type="protein sequence ID" value="MBB5777758.1"/>
    <property type="molecule type" value="Genomic_DNA"/>
</dbReference>
<reference evidence="2 3" key="1">
    <citation type="submission" date="2020-08" db="EMBL/GenBank/DDBJ databases">
        <title>Sequencing the genomes of 1000 actinobacteria strains.</title>
        <authorList>
            <person name="Klenk H.-P."/>
        </authorList>
    </citation>
    <scope>NUCLEOTIDE SEQUENCE [LARGE SCALE GENOMIC DNA]</scope>
    <source>
        <strain evidence="2 3">DSM 45507</strain>
    </source>
</reference>
<accession>A0A7W9G5X8</accession>
<gene>
    <name evidence="2" type="ORF">HD596_004514</name>
</gene>
<dbReference type="Pfam" id="PF08530">
    <property type="entry name" value="PepX_C"/>
    <property type="match status" value="1"/>
</dbReference>
<dbReference type="InterPro" id="IPR008979">
    <property type="entry name" value="Galactose-bd-like_sf"/>
</dbReference>
<keyword evidence="3" id="KW-1185">Reference proteome</keyword>
<feature type="domain" description="Xaa-Pro dipeptidyl-peptidase C-terminal" evidence="1">
    <location>
        <begin position="1"/>
        <end position="143"/>
    </location>
</feature>
<dbReference type="InterPro" id="IPR013736">
    <property type="entry name" value="Xaa-Pro_dipept_C"/>
</dbReference>
<comment type="caution">
    <text evidence="2">The sequence shown here is derived from an EMBL/GenBank/DDBJ whole genome shotgun (WGS) entry which is preliminary data.</text>
</comment>
<organism evidence="2 3">
    <name type="scientific">Nonomuraea jabiensis</name>
    <dbReference type="NCBI Taxonomy" id="882448"/>
    <lineage>
        <taxon>Bacteria</taxon>
        <taxon>Bacillati</taxon>
        <taxon>Actinomycetota</taxon>
        <taxon>Actinomycetes</taxon>
        <taxon>Streptosporangiales</taxon>
        <taxon>Streptosporangiaceae</taxon>
        <taxon>Nonomuraea</taxon>
    </lineage>
</organism>
<dbReference type="SMART" id="SM00939">
    <property type="entry name" value="PepX_C"/>
    <property type="match status" value="1"/>
</dbReference>
<dbReference type="Proteomes" id="UP000579153">
    <property type="component" value="Unassembled WGS sequence"/>
</dbReference>
<dbReference type="Gene3D" id="2.60.120.260">
    <property type="entry name" value="Galactose-binding domain-like"/>
    <property type="match status" value="1"/>
</dbReference>
<evidence type="ECO:0000313" key="3">
    <source>
        <dbReference type="Proteomes" id="UP000579153"/>
    </source>
</evidence>
<evidence type="ECO:0000313" key="2">
    <source>
        <dbReference type="EMBL" id="MBB5777758.1"/>
    </source>
</evidence>
<protein>
    <submittedName>
        <fullName evidence="2">Putative CocE/NonD family hydrolase</fullName>
    </submittedName>
</protein>
<evidence type="ECO:0000259" key="1">
    <source>
        <dbReference type="SMART" id="SM00939"/>
    </source>
</evidence>